<dbReference type="STRING" id="571933.SAMN05216362_10265"/>
<evidence type="ECO:0000313" key="2">
    <source>
        <dbReference type="EMBL" id="SEP67519.1"/>
    </source>
</evidence>
<dbReference type="RefSeq" id="WP_091772253.1">
    <property type="nucleotide sequence ID" value="NZ_FOES01000002.1"/>
</dbReference>
<keyword evidence="3" id="KW-1185">Reference proteome</keyword>
<dbReference type="AlphaFoldDB" id="A0A1H8ZSS3"/>
<reference evidence="2 3" key="1">
    <citation type="submission" date="2016-10" db="EMBL/GenBank/DDBJ databases">
        <authorList>
            <person name="de Groot N.N."/>
        </authorList>
    </citation>
    <scope>NUCLEOTIDE SEQUENCE [LARGE SCALE GENOMIC DNA]</scope>
    <source>
        <strain evidence="2 3">DSM 21633</strain>
    </source>
</reference>
<dbReference type="Proteomes" id="UP000199427">
    <property type="component" value="Unassembled WGS sequence"/>
</dbReference>
<sequence>MFNTFEHSLIMTHSSASGMFLTILIVFGSVLLTLTYVAWKRYNHVTEESNFVDKNEPED</sequence>
<feature type="transmembrane region" description="Helical" evidence="1">
    <location>
        <begin position="20"/>
        <end position="39"/>
    </location>
</feature>
<dbReference type="EMBL" id="FOES01000002">
    <property type="protein sequence ID" value="SEP67519.1"/>
    <property type="molecule type" value="Genomic_DNA"/>
</dbReference>
<keyword evidence="1" id="KW-1133">Transmembrane helix</keyword>
<keyword evidence="1" id="KW-0812">Transmembrane</keyword>
<evidence type="ECO:0000256" key="1">
    <source>
        <dbReference type="SAM" id="Phobius"/>
    </source>
</evidence>
<accession>A0A1H8ZSS3</accession>
<name>A0A1H8ZSS3_9BACI</name>
<proteinExistence type="predicted"/>
<keyword evidence="1" id="KW-0472">Membrane</keyword>
<evidence type="ECO:0000313" key="3">
    <source>
        <dbReference type="Proteomes" id="UP000199427"/>
    </source>
</evidence>
<organism evidence="2 3">
    <name type="scientific">Piscibacillus halophilus</name>
    <dbReference type="NCBI Taxonomy" id="571933"/>
    <lineage>
        <taxon>Bacteria</taxon>
        <taxon>Bacillati</taxon>
        <taxon>Bacillota</taxon>
        <taxon>Bacilli</taxon>
        <taxon>Bacillales</taxon>
        <taxon>Bacillaceae</taxon>
        <taxon>Piscibacillus</taxon>
    </lineage>
</organism>
<protein>
    <submittedName>
        <fullName evidence="2">Uncharacterized protein</fullName>
    </submittedName>
</protein>
<gene>
    <name evidence="2" type="ORF">SAMN05216362_10265</name>
</gene>